<reference evidence="8 9" key="1">
    <citation type="submission" date="2016-11" db="EMBL/GenBank/DDBJ databases">
        <title>Complete genome sequence of thermophilic cyanobacteria strain Synechococcus sp. PCC6715.</title>
        <authorList>
            <person name="Tang J."/>
            <person name="Daroch M."/>
            <person name="Liang Y."/>
            <person name="Jiang D."/>
            <person name="Shah M."/>
        </authorList>
    </citation>
    <scope>NUCLEOTIDE SEQUENCE [LARGE SCALE GENOMIC DNA]</scope>
    <source>
        <strain evidence="8 9">PCC 6715</strain>
    </source>
</reference>
<feature type="domain" description="Orn/Lys/Arg decarboxylase C-terminal" evidence="7">
    <location>
        <begin position="352"/>
        <end position="439"/>
    </location>
</feature>
<organism evidence="8 9">
    <name type="scientific">Parathermosynechococcus lividus PCC 6715</name>
    <dbReference type="NCBI Taxonomy" id="1917166"/>
    <lineage>
        <taxon>Bacteria</taxon>
        <taxon>Bacillati</taxon>
        <taxon>Cyanobacteriota</taxon>
        <taxon>Cyanophyceae</taxon>
        <taxon>Acaryochloridales</taxon>
        <taxon>Thermosynechococcaceae</taxon>
        <taxon>Parathermosynechococcus</taxon>
    </lineage>
</organism>
<dbReference type="SUPFAM" id="SSF53383">
    <property type="entry name" value="PLP-dependent transferases"/>
    <property type="match status" value="1"/>
</dbReference>
<feature type="domain" description="Orn/Lys/Arg decarboxylases family 1 pyridoxal-P attachment site" evidence="6">
    <location>
        <begin position="4"/>
        <end position="287"/>
    </location>
</feature>
<dbReference type="Pfam" id="PF01276">
    <property type="entry name" value="OKR_DC_1"/>
    <property type="match status" value="1"/>
</dbReference>
<evidence type="ECO:0000256" key="4">
    <source>
        <dbReference type="ARBA" id="ARBA00022898"/>
    </source>
</evidence>
<dbReference type="InterPro" id="IPR008286">
    <property type="entry name" value="Prn/Lys/Arg_de-COase_C"/>
</dbReference>
<evidence type="ECO:0000256" key="2">
    <source>
        <dbReference type="ARBA" id="ARBA00010671"/>
    </source>
</evidence>
<dbReference type="EMBL" id="CP018092">
    <property type="protein sequence ID" value="ATS19285.1"/>
    <property type="molecule type" value="Genomic_DNA"/>
</dbReference>
<evidence type="ECO:0000256" key="1">
    <source>
        <dbReference type="ARBA" id="ARBA00001933"/>
    </source>
</evidence>
<evidence type="ECO:0000313" key="8">
    <source>
        <dbReference type="EMBL" id="ATS19285.1"/>
    </source>
</evidence>
<name>A0A2D2Q478_PARLV</name>
<dbReference type="Gene3D" id="3.90.100.10">
    <property type="entry name" value="Orn/Lys/Arg decarboxylase, C-terminal domain"/>
    <property type="match status" value="1"/>
</dbReference>
<comment type="similarity">
    <text evidence="2">Belongs to the Orn/Lys/Arg decarboxylase class-I family.</text>
</comment>
<dbReference type="SUPFAM" id="SSF55904">
    <property type="entry name" value="Ornithine decarboxylase C-terminal domain"/>
    <property type="match status" value="1"/>
</dbReference>
<dbReference type="InterPro" id="IPR015421">
    <property type="entry name" value="PyrdxlP-dep_Trfase_major"/>
</dbReference>
<gene>
    <name evidence="8" type="ORF">BRW62_11710</name>
</gene>
<evidence type="ECO:0000259" key="7">
    <source>
        <dbReference type="Pfam" id="PF03711"/>
    </source>
</evidence>
<dbReference type="PANTHER" id="PTHR43277">
    <property type="entry name" value="ARGININE DECARBOXYLASE"/>
    <property type="match status" value="1"/>
</dbReference>
<keyword evidence="5" id="KW-0456">Lyase</keyword>
<dbReference type="PANTHER" id="PTHR43277:SF4">
    <property type="entry name" value="ARGININE DECARBOXYLASE"/>
    <property type="match status" value="1"/>
</dbReference>
<comment type="cofactor">
    <cofactor evidence="1">
        <name>pyridoxal 5'-phosphate</name>
        <dbReference type="ChEBI" id="CHEBI:597326"/>
    </cofactor>
</comment>
<dbReference type="InterPro" id="IPR000310">
    <property type="entry name" value="Orn/Lys/Arg_deCO2ase_major_dom"/>
</dbReference>
<sequence>MTHPLLDILVQQQHSCPFHTPGHQRGRGMAAPLRALWGTALAQDLSEIPGLDNLAAPTGALADLQAAIAAAAGSDRAWCLVNGATTGVLAALLATLEPKDVVLVGRNVHHSVISGLILTGAQPVYLGVAVDSLWGIPEPVSLATVVNAVAAYPTAKAVVLVSPTYEGLCSPLAAIAQHVHERGLTLIVDEAHGSHFAFHPRFPSTALAAGADLVIQSWHKTLGTLTQTAVLHLQGTRVAPERVSHAVTLVQTTSPSYWLLSALEAAAWQMVHQGYEIYDRLLQWVAAFESPLPRLERLDIPQDPLRLTLGTWPLGLTGADLEAQLQPDIIAELPSGRSLTFCVGLGTTAQMLRTLAERLWVIHQTYQPVQSLPPIAVPPLPAVSSPALSPRTTYFSQRQVVPLAAAIDHISAETIAPYPPGIPTIIAGEVITAAAVAELQQVQAMGGTIIGATDPQLNQITIVTPADT</sequence>
<dbReference type="AlphaFoldDB" id="A0A2D2Q478"/>
<dbReference type="Gene3D" id="3.40.640.10">
    <property type="entry name" value="Type I PLP-dependent aspartate aminotransferase-like (Major domain)"/>
    <property type="match status" value="1"/>
</dbReference>
<dbReference type="Pfam" id="PF03711">
    <property type="entry name" value="OKR_DC_1_C"/>
    <property type="match status" value="1"/>
</dbReference>
<dbReference type="GO" id="GO:0016831">
    <property type="term" value="F:carboxy-lyase activity"/>
    <property type="evidence" value="ECO:0007669"/>
    <property type="project" value="UniProtKB-KW"/>
</dbReference>
<proteinExistence type="inferred from homology"/>
<dbReference type="InterPro" id="IPR036633">
    <property type="entry name" value="Prn/Lys/Arg_de-COase_C_sf"/>
</dbReference>
<evidence type="ECO:0000259" key="6">
    <source>
        <dbReference type="Pfam" id="PF01276"/>
    </source>
</evidence>
<evidence type="ECO:0008006" key="10">
    <source>
        <dbReference type="Google" id="ProtNLM"/>
    </source>
</evidence>
<keyword evidence="4" id="KW-0663">Pyridoxal phosphate</keyword>
<dbReference type="Proteomes" id="UP000231057">
    <property type="component" value="Chromosome"/>
</dbReference>
<protein>
    <recommendedName>
        <fullName evidence="10">Orn/Lys/Arg decarboxylases family 1 pyridoxal-P attachment site domain-containing protein</fullName>
    </recommendedName>
</protein>
<keyword evidence="9" id="KW-1185">Reference proteome</keyword>
<dbReference type="InterPro" id="IPR015424">
    <property type="entry name" value="PyrdxlP-dep_Trfase"/>
</dbReference>
<reference evidence="9" key="2">
    <citation type="journal article" date="2022" name="Front. Microbiol.">
        <title>Comparative Genomic Analysis Revealed Distinct Molecular Components and Organization of CO2-Concentrating Mechanism in Thermophilic Cyanobacteria.</title>
        <authorList>
            <person name="Tang J."/>
            <person name="Zhou H."/>
            <person name="Yao D."/>
            <person name="Riaz S."/>
            <person name="You D."/>
            <person name="Klepacz-Smolka A."/>
            <person name="Daroch M."/>
        </authorList>
    </citation>
    <scope>NUCLEOTIDE SEQUENCE [LARGE SCALE GENOMIC DNA]</scope>
    <source>
        <strain evidence="9">PCC 6715</strain>
    </source>
</reference>
<dbReference type="KEGG" id="slw:BRW62_11710"/>
<dbReference type="InterPro" id="IPR052357">
    <property type="entry name" value="Orn_Lys_Arg_decarboxylase-I"/>
</dbReference>
<evidence type="ECO:0000256" key="3">
    <source>
        <dbReference type="ARBA" id="ARBA00022793"/>
    </source>
</evidence>
<evidence type="ECO:0000313" key="9">
    <source>
        <dbReference type="Proteomes" id="UP000231057"/>
    </source>
</evidence>
<keyword evidence="3" id="KW-0210">Decarboxylase</keyword>
<accession>A0A2D2Q478</accession>
<dbReference type="OrthoDB" id="9815233at2"/>
<dbReference type="RefSeq" id="WP_099799624.1">
    <property type="nucleotide sequence ID" value="NZ_CP018092.1"/>
</dbReference>
<evidence type="ECO:0000256" key="5">
    <source>
        <dbReference type="ARBA" id="ARBA00023239"/>
    </source>
</evidence>